<reference evidence="2" key="1">
    <citation type="journal article" date="2018" name="DNA Res.">
        <title>Multiple hybrid de novo genome assembly of finger millet, an orphan allotetraploid crop.</title>
        <authorList>
            <person name="Hatakeyama M."/>
            <person name="Aluri S."/>
            <person name="Balachadran M.T."/>
            <person name="Sivarajan S.R."/>
            <person name="Patrignani A."/>
            <person name="Gruter S."/>
            <person name="Poveda L."/>
            <person name="Shimizu-Inatsugi R."/>
            <person name="Baeten J."/>
            <person name="Francoijs K.J."/>
            <person name="Nataraja K.N."/>
            <person name="Reddy Y.A.N."/>
            <person name="Phadnis S."/>
            <person name="Ravikumar R.L."/>
            <person name="Schlapbach R."/>
            <person name="Sreeman S.M."/>
            <person name="Shimizu K.K."/>
        </authorList>
    </citation>
    <scope>NUCLEOTIDE SEQUENCE</scope>
</reference>
<gene>
    <name evidence="2" type="primary">gb04570</name>
    <name evidence="2" type="ORF">PR202_gb04570</name>
</gene>
<evidence type="ECO:0000313" key="3">
    <source>
        <dbReference type="Proteomes" id="UP001054889"/>
    </source>
</evidence>
<proteinExistence type="predicted"/>
<feature type="region of interest" description="Disordered" evidence="1">
    <location>
        <begin position="1"/>
        <end position="22"/>
    </location>
</feature>
<dbReference type="AlphaFoldDB" id="A0AAV5E4W6"/>
<sequence>MVEVDAPASECPVTEEATEDVTSPQAELTIATRAEQIVAVEVDNILTMANFAINPEQPNQQPQNLEGWPAWEQAEIMAPAAQEPDQDKHSEVFLASVHNSLMQGAGSEQQVETHQLQQHIVQPMDQDQLPNVQAPHMQEDFQLPDYLPAAYDYKWPDCLPATHEPMPEHEALQWPEILPPASAPGLQEHNGGQDHEHEQEQHGQQQITAEEDTTSNEAMQIVKMGAAGTKQVTLTDIAPKVQGKGITRKRDRGKVIVYCRKKLSRFKFAHNRIIEITYQRKNKNKRRKTQRKIPTPITTKGLRRSPRMEEINEGHKPVLTQSSKPAQLQSSSHTEGLQQVCSLATNSVTSAHDMFAGPEKFPTTKDIDESLTPFPAISIHAIQKVAVEECGLSPEEVAKELLLAEKD</sequence>
<organism evidence="2 3">
    <name type="scientific">Eleusine coracana subsp. coracana</name>
    <dbReference type="NCBI Taxonomy" id="191504"/>
    <lineage>
        <taxon>Eukaryota</taxon>
        <taxon>Viridiplantae</taxon>
        <taxon>Streptophyta</taxon>
        <taxon>Embryophyta</taxon>
        <taxon>Tracheophyta</taxon>
        <taxon>Spermatophyta</taxon>
        <taxon>Magnoliopsida</taxon>
        <taxon>Liliopsida</taxon>
        <taxon>Poales</taxon>
        <taxon>Poaceae</taxon>
        <taxon>PACMAD clade</taxon>
        <taxon>Chloridoideae</taxon>
        <taxon>Cynodonteae</taxon>
        <taxon>Eleusininae</taxon>
        <taxon>Eleusine</taxon>
    </lineage>
</organism>
<reference evidence="2" key="2">
    <citation type="submission" date="2021-12" db="EMBL/GenBank/DDBJ databases">
        <title>Resequencing data analysis of finger millet.</title>
        <authorList>
            <person name="Hatakeyama M."/>
            <person name="Aluri S."/>
            <person name="Balachadran M.T."/>
            <person name="Sivarajan S.R."/>
            <person name="Poveda L."/>
            <person name="Shimizu-Inatsugi R."/>
            <person name="Schlapbach R."/>
            <person name="Sreeman S.M."/>
            <person name="Shimizu K.K."/>
        </authorList>
    </citation>
    <scope>NUCLEOTIDE SEQUENCE</scope>
</reference>
<accession>A0AAV5E4W6</accession>
<feature type="compositionally biased region" description="Basic and acidic residues" evidence="1">
    <location>
        <begin position="191"/>
        <end position="201"/>
    </location>
</feature>
<comment type="caution">
    <text evidence="2">The sequence shown here is derived from an EMBL/GenBank/DDBJ whole genome shotgun (WGS) entry which is preliminary data.</text>
</comment>
<protein>
    <submittedName>
        <fullName evidence="2">Uncharacterized protein</fullName>
    </submittedName>
</protein>
<feature type="region of interest" description="Disordered" evidence="1">
    <location>
        <begin position="179"/>
        <end position="212"/>
    </location>
</feature>
<dbReference type="EMBL" id="BQKI01000073">
    <property type="protein sequence ID" value="GJN17498.1"/>
    <property type="molecule type" value="Genomic_DNA"/>
</dbReference>
<evidence type="ECO:0000313" key="2">
    <source>
        <dbReference type="EMBL" id="GJN17498.1"/>
    </source>
</evidence>
<dbReference type="Proteomes" id="UP001054889">
    <property type="component" value="Unassembled WGS sequence"/>
</dbReference>
<evidence type="ECO:0000256" key="1">
    <source>
        <dbReference type="SAM" id="MobiDB-lite"/>
    </source>
</evidence>
<name>A0AAV5E4W6_ELECO</name>
<keyword evidence="3" id="KW-1185">Reference proteome</keyword>